<feature type="domain" description="Aminoglycoside phosphotransferase" evidence="1">
    <location>
        <begin position="26"/>
        <end position="266"/>
    </location>
</feature>
<evidence type="ECO:0000259" key="1">
    <source>
        <dbReference type="Pfam" id="PF01636"/>
    </source>
</evidence>
<dbReference type="GO" id="GO:0016740">
    <property type="term" value="F:transferase activity"/>
    <property type="evidence" value="ECO:0007669"/>
    <property type="project" value="UniProtKB-KW"/>
</dbReference>
<evidence type="ECO:0000313" key="2">
    <source>
        <dbReference type="EMBL" id="SCL44864.1"/>
    </source>
</evidence>
<evidence type="ECO:0000313" key="3">
    <source>
        <dbReference type="Proteomes" id="UP000199696"/>
    </source>
</evidence>
<dbReference type="Pfam" id="PF01636">
    <property type="entry name" value="APH"/>
    <property type="match status" value="1"/>
</dbReference>
<dbReference type="InterPro" id="IPR011009">
    <property type="entry name" value="Kinase-like_dom_sf"/>
</dbReference>
<organism evidence="2 3">
    <name type="scientific">Micromonospora eburnea</name>
    <dbReference type="NCBI Taxonomy" id="227316"/>
    <lineage>
        <taxon>Bacteria</taxon>
        <taxon>Bacillati</taxon>
        <taxon>Actinomycetota</taxon>
        <taxon>Actinomycetes</taxon>
        <taxon>Micromonosporales</taxon>
        <taxon>Micromonosporaceae</taxon>
        <taxon>Micromonospora</taxon>
    </lineage>
</organism>
<keyword evidence="2" id="KW-0808">Transferase</keyword>
<dbReference type="OrthoDB" id="4020008at2"/>
<protein>
    <submittedName>
        <fullName evidence="2">Phosphotransferase enzyme family protein</fullName>
    </submittedName>
</protein>
<sequence length="314" mass="34201">MVTLPPADLVKDHFARRGYRRFDLLGEGMEGVVFALGGGHVGKLWFRRQPAELRVVKDFYEHLGSQDLPFAVPRMVEVDEVRGHGVTIENELPGRNLKEAVTAGAVSVDTARTCMLTVVTALAKTAGGESARRLTVLDEPAPMWLGRHTWAGALRDLVDRRVAAFHPTLRGAVDGFDAKVARVRHLIEGLPPSHTVTVHGDLVRENVLVTPAGEPAALLDWGFLSTEAVPAFEASIAAGVFDMYGPAARALDDELVETLCGLFGHSRHQLLFYRAVYALLTSNAYDADGRDGHFAWCAAALNRPDITDALCSDW</sequence>
<proteinExistence type="predicted"/>
<dbReference type="RefSeq" id="WP_091113866.1">
    <property type="nucleotide sequence ID" value="NZ_FMHY01000002.1"/>
</dbReference>
<name>A0A1C6TSS9_9ACTN</name>
<reference evidence="3" key="1">
    <citation type="submission" date="2016-06" db="EMBL/GenBank/DDBJ databases">
        <authorList>
            <person name="Varghese N."/>
            <person name="Submissions Spin"/>
        </authorList>
    </citation>
    <scope>NUCLEOTIDE SEQUENCE [LARGE SCALE GENOMIC DNA]</scope>
    <source>
        <strain evidence="3">DSM 44814</strain>
    </source>
</reference>
<dbReference type="InterPro" id="IPR002575">
    <property type="entry name" value="Aminoglycoside_PTrfase"/>
</dbReference>
<dbReference type="STRING" id="227316.GA0070604_0649"/>
<dbReference type="AlphaFoldDB" id="A0A1C6TSS9"/>
<dbReference type="Proteomes" id="UP000199696">
    <property type="component" value="Unassembled WGS sequence"/>
</dbReference>
<accession>A0A1C6TSS9</accession>
<dbReference type="Gene3D" id="3.90.1200.10">
    <property type="match status" value="1"/>
</dbReference>
<dbReference type="EMBL" id="FMHY01000002">
    <property type="protein sequence ID" value="SCL44864.1"/>
    <property type="molecule type" value="Genomic_DNA"/>
</dbReference>
<keyword evidence="3" id="KW-1185">Reference proteome</keyword>
<dbReference type="SUPFAM" id="SSF56112">
    <property type="entry name" value="Protein kinase-like (PK-like)"/>
    <property type="match status" value="1"/>
</dbReference>
<gene>
    <name evidence="2" type="ORF">GA0070604_0649</name>
</gene>